<keyword evidence="4" id="KW-1185">Reference proteome</keyword>
<dbReference type="InterPro" id="IPR000674">
    <property type="entry name" value="Ald_Oxase/Xan_DH_a/b"/>
</dbReference>
<dbReference type="PROSITE" id="PS51318">
    <property type="entry name" value="TAT"/>
    <property type="match status" value="1"/>
</dbReference>
<dbReference type="PANTHER" id="PTHR47495">
    <property type="entry name" value="ALDEHYDE DEHYDROGENASE"/>
    <property type="match status" value="1"/>
</dbReference>
<dbReference type="Pfam" id="PF02738">
    <property type="entry name" value="MoCoBD_1"/>
    <property type="match status" value="1"/>
</dbReference>
<dbReference type="InterPro" id="IPR052516">
    <property type="entry name" value="N-heterocyclic_Hydroxylase"/>
</dbReference>
<gene>
    <name evidence="3" type="ORF">C8N43_1528</name>
</gene>
<dbReference type="RefSeq" id="WP_107845012.1">
    <property type="nucleotide sequence ID" value="NZ_QBKS01000001.1"/>
</dbReference>
<protein>
    <submittedName>
        <fullName evidence="3">Isoquinoline 1-oxidoreductase beta subunit</fullName>
    </submittedName>
</protein>
<dbReference type="Gene3D" id="3.30.365.10">
    <property type="entry name" value="Aldehyde oxidase/xanthine dehydrogenase, molybdopterin binding domain"/>
    <property type="match status" value="4"/>
</dbReference>
<evidence type="ECO:0000259" key="2">
    <source>
        <dbReference type="SMART" id="SM01008"/>
    </source>
</evidence>
<dbReference type="InterPro" id="IPR037165">
    <property type="entry name" value="AldOxase/xan_DH_Mopterin-bd_sf"/>
</dbReference>
<dbReference type="InterPro" id="IPR012368">
    <property type="entry name" value="OxRdtase_Mopterin-bd_su_IorB"/>
</dbReference>
<dbReference type="Proteomes" id="UP000243978">
    <property type="component" value="Unassembled WGS sequence"/>
</dbReference>
<reference evidence="3 4" key="1">
    <citation type="submission" date="2018-04" db="EMBL/GenBank/DDBJ databases">
        <title>Genomic Encyclopedia of Archaeal and Bacterial Type Strains, Phase II (KMG-II): from individual species to whole genera.</title>
        <authorList>
            <person name="Goeker M."/>
        </authorList>
    </citation>
    <scope>NUCLEOTIDE SEQUENCE [LARGE SCALE GENOMIC DNA]</scope>
    <source>
        <strain evidence="3 4">DSM 100977</strain>
    </source>
</reference>
<dbReference type="PIRSF" id="PIRSF036389">
    <property type="entry name" value="IOR_B"/>
    <property type="match status" value="1"/>
</dbReference>
<proteinExistence type="predicted"/>
<accession>A0A2T6BLB2</accession>
<name>A0A2T6BLB2_9RHOB</name>
<dbReference type="Gene3D" id="3.90.1170.50">
    <property type="entry name" value="Aldehyde oxidase/xanthine dehydrogenase, a/b hammerhead"/>
    <property type="match status" value="1"/>
</dbReference>
<dbReference type="PANTHER" id="PTHR47495:SF2">
    <property type="entry name" value="ALDEHYDE DEHYDROGENASE"/>
    <property type="match status" value="1"/>
</dbReference>
<evidence type="ECO:0000313" key="4">
    <source>
        <dbReference type="Proteomes" id="UP000243978"/>
    </source>
</evidence>
<organism evidence="3 4">
    <name type="scientific">Litoreibacter ponti</name>
    <dbReference type="NCBI Taxonomy" id="1510457"/>
    <lineage>
        <taxon>Bacteria</taxon>
        <taxon>Pseudomonadati</taxon>
        <taxon>Pseudomonadota</taxon>
        <taxon>Alphaproteobacteria</taxon>
        <taxon>Rhodobacterales</taxon>
        <taxon>Roseobacteraceae</taxon>
        <taxon>Litoreibacter</taxon>
    </lineage>
</organism>
<feature type="domain" description="Aldehyde oxidase/xanthine dehydrogenase a/b hammerhead" evidence="2">
    <location>
        <begin position="249"/>
        <end position="325"/>
    </location>
</feature>
<dbReference type="SUPFAM" id="SSF54665">
    <property type="entry name" value="CO dehydrogenase molybdoprotein N-domain-like"/>
    <property type="match status" value="1"/>
</dbReference>
<evidence type="ECO:0000256" key="1">
    <source>
        <dbReference type="SAM" id="MobiDB-lite"/>
    </source>
</evidence>
<dbReference type="AlphaFoldDB" id="A0A2T6BLB2"/>
<dbReference type="NCBIfam" id="TIGR01409">
    <property type="entry name" value="TAT_signal_seq"/>
    <property type="match status" value="1"/>
</dbReference>
<sequence>MTDKNKFRSKAAKWTRRGFLATAGVLGGGLALGLAVSPNRLEMTGAAQADTATTLNTWVKISPDNRVTMIFPHSEMGQGAGTGLAQMLAEEMEADWNLVAIEQAPAEDAYINSDLGRGYVLGDAYIPGFAQRMIDYTFLQLADGLVGQMTGGSTAIRLTGHYGMRRAGAAAREMLMQAAAEEWGVDAATLTVENSVISHAASSRSATFGELATKAATFTPNLQPDMKDPKDYKIVGLPKPRLDLPAKVDGTAEFGIDVTVPGMVYAAIALPAIKDATATATGPAPDIAGVDQVVNLGDAVLVSANSYWVAQRALDALDITWEGGQTALSSEMIRATQTSDLDTKDRDSMESAGDTDAALGGESRAAEFYVPFLAHATMEPMNCTASVTSDGCEVWVGHQNMLFARNAAAKVLGIAPEKVTMHPTYLGGGFGRRSELDFVKLSVRAAEALGKPVKVIWSRATDLANDTYRPAITARLEGAVKDGKITALRNHYIHTETGMPDSEGPFALQYDVPNKDIARVHCPAPIPVGTWRSVDFSQMGFFYESFMDELAEAAGEDPLAFRLAHLSDPRRRAVLERLATEADWGKSLPEGRAQGIAMVHSFHSTVAQCIELSVSDNVIKLHKATSVVDCGRVINPDAAEAQVIGSVIFGLSSAMSEEITLDQGRVQQENYPDYEVLKLANTPDQSVHFMSHDAPPGGLGEPALPPVAPALANALYRATGTRVRELPLSRAGFYSA</sequence>
<dbReference type="InterPro" id="IPR006311">
    <property type="entry name" value="TAT_signal"/>
</dbReference>
<dbReference type="InterPro" id="IPR008274">
    <property type="entry name" value="AldOxase/xan_DH_MoCoBD1"/>
</dbReference>
<dbReference type="SMART" id="SM01008">
    <property type="entry name" value="Ald_Xan_dh_C"/>
    <property type="match status" value="1"/>
</dbReference>
<dbReference type="InterPro" id="IPR019546">
    <property type="entry name" value="TAT_signal_bac_arc"/>
</dbReference>
<comment type="caution">
    <text evidence="3">The sequence shown here is derived from an EMBL/GenBank/DDBJ whole genome shotgun (WGS) entry which is preliminary data.</text>
</comment>
<feature type="region of interest" description="Disordered" evidence="1">
    <location>
        <begin position="337"/>
        <end position="357"/>
    </location>
</feature>
<dbReference type="GO" id="GO:0016491">
    <property type="term" value="F:oxidoreductase activity"/>
    <property type="evidence" value="ECO:0007669"/>
    <property type="project" value="InterPro"/>
</dbReference>
<dbReference type="SUPFAM" id="SSF56003">
    <property type="entry name" value="Molybdenum cofactor-binding domain"/>
    <property type="match status" value="2"/>
</dbReference>
<dbReference type="InterPro" id="IPR036856">
    <property type="entry name" value="Ald_Oxase/Xan_DH_a/b_sf"/>
</dbReference>
<dbReference type="EMBL" id="QBKS01000001">
    <property type="protein sequence ID" value="PTX56863.1"/>
    <property type="molecule type" value="Genomic_DNA"/>
</dbReference>
<dbReference type="Pfam" id="PF20256">
    <property type="entry name" value="MoCoBD_2"/>
    <property type="match status" value="2"/>
</dbReference>
<dbReference type="InterPro" id="IPR046867">
    <property type="entry name" value="AldOxase/xan_DH_MoCoBD2"/>
</dbReference>
<evidence type="ECO:0000313" key="3">
    <source>
        <dbReference type="EMBL" id="PTX56863.1"/>
    </source>
</evidence>